<proteinExistence type="predicted"/>
<dbReference type="AlphaFoldDB" id="A0A9D3RYN3"/>
<organism evidence="1 2">
    <name type="scientific">Anguilla anguilla</name>
    <name type="common">European freshwater eel</name>
    <name type="synonym">Muraena anguilla</name>
    <dbReference type="NCBI Taxonomy" id="7936"/>
    <lineage>
        <taxon>Eukaryota</taxon>
        <taxon>Metazoa</taxon>
        <taxon>Chordata</taxon>
        <taxon>Craniata</taxon>
        <taxon>Vertebrata</taxon>
        <taxon>Euteleostomi</taxon>
        <taxon>Actinopterygii</taxon>
        <taxon>Neopterygii</taxon>
        <taxon>Teleostei</taxon>
        <taxon>Anguilliformes</taxon>
        <taxon>Anguillidae</taxon>
        <taxon>Anguilla</taxon>
    </lineage>
</organism>
<dbReference type="EMBL" id="JAFIRN010000005">
    <property type="protein sequence ID" value="KAG5848654.1"/>
    <property type="molecule type" value="Genomic_DNA"/>
</dbReference>
<evidence type="ECO:0000313" key="1">
    <source>
        <dbReference type="EMBL" id="KAG5848654.1"/>
    </source>
</evidence>
<sequence>MCLPKLSVHFKSWNALHVHLNRVHANQSTQELLALSTFSCQLCSCNNLSTEKDFFGHISTHLKNNETVNCVFEGCNFQTNVYGTFQTHRNRKHNPHTLTDFKRGVVTTTEVSQQSCSNFDEGTSSQVDAAMETDSGDAGANNNLHKVVVQNFAASLLKLEHITNVPGKSVDEFLGKLHYMLSSATLPLSINILADVLCKHGLSPDKSVLPELTSALFTSNPIMKAIGKGGSLSTTYLRQQYYKESFNIDEPVECILNARENKTFQYVPVLKLLRNLLDRRDVVDKIVDNHRVQQSSRLMSHLNTYRSFEDGASFLKNNFLSGSELRILLTFYVDDFE</sequence>
<feature type="non-terminal residue" evidence="1">
    <location>
        <position position="337"/>
    </location>
</feature>
<evidence type="ECO:0000313" key="2">
    <source>
        <dbReference type="Proteomes" id="UP001044222"/>
    </source>
</evidence>
<accession>A0A9D3RYN3</accession>
<gene>
    <name evidence="1" type="ORF">ANANG_G00101090</name>
</gene>
<dbReference type="Proteomes" id="UP001044222">
    <property type="component" value="Unassembled WGS sequence"/>
</dbReference>
<comment type="caution">
    <text evidence="1">The sequence shown here is derived from an EMBL/GenBank/DDBJ whole genome shotgun (WGS) entry which is preliminary data.</text>
</comment>
<name>A0A9D3RYN3_ANGAN</name>
<reference evidence="1" key="1">
    <citation type="submission" date="2021-01" db="EMBL/GenBank/DDBJ databases">
        <title>A chromosome-scale assembly of European eel, Anguilla anguilla.</title>
        <authorList>
            <person name="Henkel C."/>
            <person name="Jong-Raadsen S.A."/>
            <person name="Dufour S."/>
            <person name="Weltzien F.-A."/>
            <person name="Palstra A.P."/>
            <person name="Pelster B."/>
            <person name="Spaink H.P."/>
            <person name="Van Den Thillart G.E."/>
            <person name="Jansen H."/>
            <person name="Zahm M."/>
            <person name="Klopp C."/>
            <person name="Cedric C."/>
            <person name="Louis A."/>
            <person name="Berthelot C."/>
            <person name="Parey E."/>
            <person name="Roest Crollius H."/>
            <person name="Montfort J."/>
            <person name="Robinson-Rechavi M."/>
            <person name="Bucao C."/>
            <person name="Bouchez O."/>
            <person name="Gislard M."/>
            <person name="Lluch J."/>
            <person name="Milhes M."/>
            <person name="Lampietro C."/>
            <person name="Lopez Roques C."/>
            <person name="Donnadieu C."/>
            <person name="Braasch I."/>
            <person name="Desvignes T."/>
            <person name="Postlethwait J."/>
            <person name="Bobe J."/>
            <person name="Guiguen Y."/>
            <person name="Dirks R."/>
        </authorList>
    </citation>
    <scope>NUCLEOTIDE SEQUENCE</scope>
    <source>
        <strain evidence="1">Tag_6206</strain>
        <tissue evidence="1">Liver</tissue>
    </source>
</reference>
<keyword evidence="2" id="KW-1185">Reference proteome</keyword>
<protein>
    <submittedName>
        <fullName evidence="1">Uncharacterized protein</fullName>
    </submittedName>
</protein>